<evidence type="ECO:0000313" key="2">
    <source>
        <dbReference type="EMBL" id="HIU36668.1"/>
    </source>
</evidence>
<dbReference type="EC" id="3.4.-.-" evidence="1"/>
<dbReference type="InterPro" id="IPR005322">
    <property type="entry name" value="Peptidase_C69"/>
</dbReference>
<evidence type="ECO:0000256" key="1">
    <source>
        <dbReference type="RuleBase" id="RU364089"/>
    </source>
</evidence>
<dbReference type="PANTHER" id="PTHR12994:SF17">
    <property type="entry name" value="LD30995P"/>
    <property type="match status" value="1"/>
</dbReference>
<gene>
    <name evidence="2" type="ORF">IAC56_00065</name>
</gene>
<comment type="similarity">
    <text evidence="1">Belongs to the peptidase C69 family.</text>
</comment>
<dbReference type="GO" id="GO:0070004">
    <property type="term" value="F:cysteine-type exopeptidase activity"/>
    <property type="evidence" value="ECO:0007669"/>
    <property type="project" value="InterPro"/>
</dbReference>
<dbReference type="Gene3D" id="3.60.60.10">
    <property type="entry name" value="Penicillin V Acylase, Chain A"/>
    <property type="match status" value="1"/>
</dbReference>
<name>A0A9D1IG73_9BURK</name>
<dbReference type="EMBL" id="DVMY01000003">
    <property type="protein sequence ID" value="HIU36668.1"/>
    <property type="molecule type" value="Genomic_DNA"/>
</dbReference>
<keyword evidence="1" id="KW-0224">Dipeptidase</keyword>
<dbReference type="Proteomes" id="UP000824083">
    <property type="component" value="Unassembled WGS sequence"/>
</dbReference>
<dbReference type="AlphaFoldDB" id="A0A9D1IG73"/>
<organism evidence="2 3">
    <name type="scientific">Candidatus Aphodousia faecigallinarum</name>
    <dbReference type="NCBI Taxonomy" id="2840677"/>
    <lineage>
        <taxon>Bacteria</taxon>
        <taxon>Pseudomonadati</taxon>
        <taxon>Pseudomonadota</taxon>
        <taxon>Betaproteobacteria</taxon>
        <taxon>Burkholderiales</taxon>
        <taxon>Sutterellaceae</taxon>
        <taxon>Sutterellaceae incertae sedis</taxon>
        <taxon>Candidatus Aphodousia</taxon>
    </lineage>
</organism>
<reference evidence="2" key="1">
    <citation type="submission" date="2020-10" db="EMBL/GenBank/DDBJ databases">
        <authorList>
            <person name="Gilroy R."/>
        </authorList>
    </citation>
    <scope>NUCLEOTIDE SEQUENCE</scope>
    <source>
        <strain evidence="2">7463</strain>
    </source>
</reference>
<protein>
    <recommendedName>
        <fullName evidence="1">Dipeptidase</fullName>
        <ecNumber evidence="1">3.4.-.-</ecNumber>
    </recommendedName>
</protein>
<sequence>MCTTIIVGKAVSKTGRVIVGHNEDSGGRVFHQQFYVPGGKHAAGEVLVAEPGRAEVPEAAETLATYWSNMIQIDGSSFDQGYANEAGLVICSNGGGSSYDADDPDQESLGLKEGGVGFLLRRIMAERAHTAREAMEIAAKLLDEYGYFGSARNYTVADKNEAWCLNVVKGHHYVAKRIPDDKVMLISNMLAIRHVDLNDKENVIAPADLIEYAIQKGRYTPKVPGDYSDFDFAMAYQSDENRHAPTKSRRMRLGWWAITGDYYNDELHYPELLAPANPMGWEEVRDVLRLSCYESYATRGDGREDAFHVSARDISRSQTRESWVMDLAEEPIYNTMWRCTSYQDTGIYLPWFPMSGVIPEGYQWMTIEEARKNHFHLEPHYLDYDLDKSYFIYATVGELTNFNRGLLPGIFRTQKKFEEKLKADYEEALAHAKTLDHEAARQYLGEFTARECAQADEAWEKMLKQISLHTMSVEAETLSVSKEATVEVVLYGSADFDVTGLDMETVYWSLGFTGKKESVNAPAHPIAHRFEDVDNDGIMDCVLTFNAHEVAQFGIPGAEIDTYLRGLCNCIRFVAMDTVKFVA</sequence>
<dbReference type="GO" id="GO:0016805">
    <property type="term" value="F:dipeptidase activity"/>
    <property type="evidence" value="ECO:0007669"/>
    <property type="project" value="UniProtKB-KW"/>
</dbReference>
<accession>A0A9D1IG73</accession>
<keyword evidence="1" id="KW-0645">Protease</keyword>
<dbReference type="Pfam" id="PF03577">
    <property type="entry name" value="Peptidase_C69"/>
    <property type="match status" value="1"/>
</dbReference>
<reference evidence="2" key="2">
    <citation type="journal article" date="2021" name="PeerJ">
        <title>Extensive microbial diversity within the chicken gut microbiome revealed by metagenomics and culture.</title>
        <authorList>
            <person name="Gilroy R."/>
            <person name="Ravi A."/>
            <person name="Getino M."/>
            <person name="Pursley I."/>
            <person name="Horton D.L."/>
            <person name="Alikhan N.F."/>
            <person name="Baker D."/>
            <person name="Gharbi K."/>
            <person name="Hall N."/>
            <person name="Watson M."/>
            <person name="Adriaenssens E.M."/>
            <person name="Foster-Nyarko E."/>
            <person name="Jarju S."/>
            <person name="Secka A."/>
            <person name="Antonio M."/>
            <person name="Oren A."/>
            <person name="Chaudhuri R.R."/>
            <person name="La Ragione R."/>
            <person name="Hildebrand F."/>
            <person name="Pallen M.J."/>
        </authorList>
    </citation>
    <scope>NUCLEOTIDE SEQUENCE</scope>
    <source>
        <strain evidence="2">7463</strain>
    </source>
</reference>
<comment type="catalytic activity">
    <reaction evidence="1">
        <text>an L-aminoacyl-L-amino acid + H2O = 2 an L-alpha-amino acid</text>
        <dbReference type="Rhea" id="RHEA:48940"/>
        <dbReference type="ChEBI" id="CHEBI:15377"/>
        <dbReference type="ChEBI" id="CHEBI:59869"/>
        <dbReference type="ChEBI" id="CHEBI:77460"/>
    </reaction>
</comment>
<evidence type="ECO:0000313" key="3">
    <source>
        <dbReference type="Proteomes" id="UP000824083"/>
    </source>
</evidence>
<proteinExistence type="inferred from homology"/>
<dbReference type="PANTHER" id="PTHR12994">
    <property type="entry name" value="SECERNIN"/>
    <property type="match status" value="1"/>
</dbReference>
<dbReference type="GO" id="GO:0006508">
    <property type="term" value="P:proteolysis"/>
    <property type="evidence" value="ECO:0007669"/>
    <property type="project" value="UniProtKB-KW"/>
</dbReference>
<keyword evidence="1" id="KW-0378">Hydrolase</keyword>
<comment type="caution">
    <text evidence="2">The sequence shown here is derived from an EMBL/GenBank/DDBJ whole genome shotgun (WGS) entry which is preliminary data.</text>
</comment>